<dbReference type="HAMAP" id="MF_01112">
    <property type="entry name" value="UPF0201"/>
    <property type="match status" value="1"/>
</dbReference>
<sequence>MIYSVDVEITAPVNDTEVTDRVVDAITNLFPDADVTEHPGEVMATAHQLEHFSERLHAQEILDTARGQFQAGRDGDTFEFALKKQAAFQGVVNFAVGNPDELGDIHVRVRVEDPSVDEFVDYVAPPTEDGRPVTSDAEDRGPGN</sequence>
<feature type="region of interest" description="Disordered" evidence="2">
    <location>
        <begin position="122"/>
        <end position="144"/>
    </location>
</feature>
<protein>
    <recommendedName>
        <fullName evidence="1">UPF0201 protein ACFQGB_05375</fullName>
    </recommendedName>
</protein>
<dbReference type="Pfam" id="PF01877">
    <property type="entry name" value="RNA_binding"/>
    <property type="match status" value="1"/>
</dbReference>
<dbReference type="RefSeq" id="WP_336349274.1">
    <property type="nucleotide sequence ID" value="NZ_JAZAQL010000001.1"/>
</dbReference>
<dbReference type="InterPro" id="IPR022803">
    <property type="entry name" value="Ribosomal_uL5_dom_sf"/>
</dbReference>
<dbReference type="EMBL" id="JBHSXN010000001">
    <property type="protein sequence ID" value="MFC6952285.1"/>
    <property type="molecule type" value="Genomic_DNA"/>
</dbReference>
<organism evidence="3 4">
    <name type="scientific">Halorubellus litoreus</name>
    <dbReference type="NCBI Taxonomy" id="755308"/>
    <lineage>
        <taxon>Archaea</taxon>
        <taxon>Methanobacteriati</taxon>
        <taxon>Methanobacteriota</taxon>
        <taxon>Stenosarchaea group</taxon>
        <taxon>Halobacteria</taxon>
        <taxon>Halobacteriales</taxon>
        <taxon>Halorubellaceae</taxon>
        <taxon>Halorubellus</taxon>
    </lineage>
</organism>
<dbReference type="SUPFAM" id="SSF55282">
    <property type="entry name" value="RL5-like"/>
    <property type="match status" value="1"/>
</dbReference>
<evidence type="ECO:0000256" key="1">
    <source>
        <dbReference type="HAMAP-Rule" id="MF_01112"/>
    </source>
</evidence>
<dbReference type="PANTHER" id="PTHR39652">
    <property type="entry name" value="UPF0201 PROTEIN TK1335"/>
    <property type="match status" value="1"/>
</dbReference>
<comment type="similarity">
    <text evidence="1">Belongs to the UPF0201 family.</text>
</comment>
<dbReference type="InterPro" id="IPR002739">
    <property type="entry name" value="PAB1135-like"/>
</dbReference>
<evidence type="ECO:0000313" key="3">
    <source>
        <dbReference type="EMBL" id="MFC6952285.1"/>
    </source>
</evidence>
<reference evidence="3 4" key="1">
    <citation type="journal article" date="2019" name="Int. J. Syst. Evol. Microbiol.">
        <title>The Global Catalogue of Microorganisms (GCM) 10K type strain sequencing project: providing services to taxonomists for standard genome sequencing and annotation.</title>
        <authorList>
            <consortium name="The Broad Institute Genomics Platform"/>
            <consortium name="The Broad Institute Genome Sequencing Center for Infectious Disease"/>
            <person name="Wu L."/>
            <person name="Ma J."/>
        </authorList>
    </citation>
    <scope>NUCLEOTIDE SEQUENCE [LARGE SCALE GENOMIC DNA]</scope>
    <source>
        <strain evidence="3 4">GX26</strain>
    </source>
</reference>
<evidence type="ECO:0000256" key="2">
    <source>
        <dbReference type="SAM" id="MobiDB-lite"/>
    </source>
</evidence>
<dbReference type="Gene3D" id="3.30.1440.10">
    <property type="match status" value="1"/>
</dbReference>
<comment type="caution">
    <text evidence="3">The sequence shown here is derived from an EMBL/GenBank/DDBJ whole genome shotgun (WGS) entry which is preliminary data.</text>
</comment>
<accession>A0ABD5V9M7</accession>
<name>A0ABD5V9M7_9EURY</name>
<dbReference type="Proteomes" id="UP001596395">
    <property type="component" value="Unassembled WGS sequence"/>
</dbReference>
<keyword evidence="4" id="KW-1185">Reference proteome</keyword>
<dbReference type="PANTHER" id="PTHR39652:SF1">
    <property type="entry name" value="UPF0201 PROTEIN TK1335"/>
    <property type="match status" value="1"/>
</dbReference>
<evidence type="ECO:0000313" key="4">
    <source>
        <dbReference type="Proteomes" id="UP001596395"/>
    </source>
</evidence>
<dbReference type="AlphaFoldDB" id="A0ABD5V9M7"/>
<gene>
    <name evidence="3" type="ORF">ACFQGB_05375</name>
</gene>
<proteinExistence type="inferred from homology"/>